<reference evidence="10 11" key="1">
    <citation type="submission" date="2019-03" db="EMBL/GenBank/DDBJ databases">
        <title>Genomic Encyclopedia of Type Strains, Phase IV (KMG-IV): sequencing the most valuable type-strain genomes for metagenomic binning, comparative biology and taxonomic classification.</title>
        <authorList>
            <person name="Goeker M."/>
        </authorList>
    </citation>
    <scope>NUCLEOTIDE SEQUENCE [LARGE SCALE GENOMIC DNA]</scope>
    <source>
        <strain evidence="10 11">DSM 103428</strain>
    </source>
</reference>
<dbReference type="InterPro" id="IPR036942">
    <property type="entry name" value="Beta-barrel_TonB_sf"/>
</dbReference>
<dbReference type="Gene3D" id="2.60.40.1120">
    <property type="entry name" value="Carboxypeptidase-like, regulatory domain"/>
    <property type="match status" value="1"/>
</dbReference>
<keyword evidence="10" id="KW-0675">Receptor</keyword>
<feature type="domain" description="TonB-dependent receptor plug" evidence="8">
    <location>
        <begin position="145"/>
        <end position="243"/>
    </location>
</feature>
<keyword evidence="7" id="KW-0732">Signal</keyword>
<evidence type="ECO:0000256" key="3">
    <source>
        <dbReference type="ARBA" id="ARBA00022452"/>
    </source>
</evidence>
<evidence type="ECO:0000256" key="7">
    <source>
        <dbReference type="SAM" id="SignalP"/>
    </source>
</evidence>
<keyword evidence="4" id="KW-0812">Transmembrane</keyword>
<keyword evidence="2" id="KW-0813">Transport</keyword>
<name>A0A4R1L0U9_9BACT</name>
<evidence type="ECO:0000259" key="9">
    <source>
        <dbReference type="Pfam" id="PF25183"/>
    </source>
</evidence>
<comment type="subcellular location">
    <subcellularLocation>
        <location evidence="1">Cell outer membrane</location>
        <topology evidence="1">Multi-pass membrane protein</topology>
    </subcellularLocation>
</comment>
<dbReference type="Gene3D" id="2.170.130.10">
    <property type="entry name" value="TonB-dependent receptor, plug domain"/>
    <property type="match status" value="1"/>
</dbReference>
<dbReference type="GO" id="GO:0015344">
    <property type="term" value="F:siderophore uptake transmembrane transporter activity"/>
    <property type="evidence" value="ECO:0007669"/>
    <property type="project" value="TreeGrafter"/>
</dbReference>
<dbReference type="InterPro" id="IPR012910">
    <property type="entry name" value="Plug_dom"/>
</dbReference>
<protein>
    <submittedName>
        <fullName evidence="10">TonB-dependent receptor-like protein</fullName>
    </submittedName>
</protein>
<keyword evidence="3" id="KW-1134">Transmembrane beta strand</keyword>
<proteinExistence type="predicted"/>
<evidence type="ECO:0000256" key="4">
    <source>
        <dbReference type="ARBA" id="ARBA00022692"/>
    </source>
</evidence>
<dbReference type="Proteomes" id="UP000295210">
    <property type="component" value="Unassembled WGS sequence"/>
</dbReference>
<evidence type="ECO:0000259" key="8">
    <source>
        <dbReference type="Pfam" id="PF07715"/>
    </source>
</evidence>
<sequence>MKMKLQAGTLFLSTVIALGGVVTMTPQTALAQAEAGTVSGTVLDQSGAAVPGANITLTKTDTGLVRQSVSSGSGAFQFPSLVPGPYELKVTSTGFNTYDQKLVVTVGAHVNVETKLSVSNQQTTVQVSELDTASGVNTTDQQISETITPREMQSLPSLTRNPYDFVTLSGNISADPNGSTGPNGVGVAIDGMRSASTGILLDGVENVDTFGASVGQNIPLDSVQEFSIVTNGFMAEYGRASGGIVNVVTKSGTNDFHGSLYEYNRISALAANTYNESATNVYNLANGLPRLPHDRFTRNQFGYSVGGPIKHDKLFFFSNTEWTRIASAGLQQAVVPTAAFIASSAPATQSFFNQYGKLAPNAVVGQPVNVKGFDGPTPLQEVNFSVPSNAGAGDPQGTYSILNRIDYNISDRTLLYGRYGLFNQDAPAGTNAFSPYAGYNTGYNNYDQNLLISLTHTFGPSLVSESRLAYNRLNNSQPLGTAPVGPTLYLNQANTASVDGGTGRNIAMPGYLPYSPGNALPFGGPQNVYQFSQDLSWTVKQHSFRFGGEFIQIRDNRVFGAYENSVEQVAKSGTAEGTSLAALQAGMIYSFSGAINPQGKFPCPTNEQGVTQVSPGCSVTLPVSAPSFTRENTFNDGAAYAQDSWKATPTLTINLGLRWEYYGVQHNSNPNIESNFFLGTGSNLFDQIRNGQVLLTPQSPTHGLYAQQFHNFGPRLGFAWDVKGDGKWSVRGGYGIAYERDFGNVTYNVIQNPPDYAVISLVAGVDVPTLPVYSDNAGPLAGSGTKALPKVSLRAPQQNIPTAYAHMYNLSVEHEVAQSTTVGIEYTGSRGIHQYSIANYNILGGGNVYEHDTNPYNRLNYQYSGINVREANGDSYYNALNIRLNSTRFASEGIQAIANYTLAHSMDNLSSTFSQSGNNFNLGYLNPFNPGLDHGNSDFDIRHRITIGGTWEPKWLNFHGRSEVLQSLAGGWQFAPIFHAQTGTPFTIYDCTNGLNACPRIVDAPGLKFHGTAVHQGGINQFTYINIPQASANPYVDPILGASDLADCTGGGCVQNPGLGRNSWWSPANYNLDLGLYKNFKIHERYTAQFRGEFYNALNHHNLYIVPGNADYAEVSAIQAVKGAPGGSPGPSDERRQVQLALRLEF</sequence>
<dbReference type="Pfam" id="PF13620">
    <property type="entry name" value="CarboxypepD_reg"/>
    <property type="match status" value="1"/>
</dbReference>
<gene>
    <name evidence="10" type="ORF">C7378_2814</name>
</gene>
<dbReference type="Pfam" id="PF25183">
    <property type="entry name" value="OMP_b-brl_4"/>
    <property type="match status" value="1"/>
</dbReference>
<dbReference type="GO" id="GO:0044718">
    <property type="term" value="P:siderophore transmembrane transport"/>
    <property type="evidence" value="ECO:0007669"/>
    <property type="project" value="TreeGrafter"/>
</dbReference>
<dbReference type="PANTHER" id="PTHR30069">
    <property type="entry name" value="TONB-DEPENDENT OUTER MEMBRANE RECEPTOR"/>
    <property type="match status" value="1"/>
</dbReference>
<organism evidence="10 11">
    <name type="scientific">Acidipila rosea</name>
    <dbReference type="NCBI Taxonomy" id="768535"/>
    <lineage>
        <taxon>Bacteria</taxon>
        <taxon>Pseudomonadati</taxon>
        <taxon>Acidobacteriota</taxon>
        <taxon>Terriglobia</taxon>
        <taxon>Terriglobales</taxon>
        <taxon>Acidobacteriaceae</taxon>
        <taxon>Acidipila</taxon>
    </lineage>
</organism>
<evidence type="ECO:0000313" key="10">
    <source>
        <dbReference type="EMBL" id="TCK71535.1"/>
    </source>
</evidence>
<keyword evidence="6" id="KW-0998">Cell outer membrane</keyword>
<evidence type="ECO:0000256" key="6">
    <source>
        <dbReference type="ARBA" id="ARBA00023237"/>
    </source>
</evidence>
<evidence type="ECO:0000313" key="11">
    <source>
        <dbReference type="Proteomes" id="UP000295210"/>
    </source>
</evidence>
<dbReference type="AlphaFoldDB" id="A0A4R1L0U9"/>
<evidence type="ECO:0000256" key="1">
    <source>
        <dbReference type="ARBA" id="ARBA00004571"/>
    </source>
</evidence>
<dbReference type="RefSeq" id="WP_131997961.1">
    <property type="nucleotide sequence ID" value="NZ_SMGK01000005.1"/>
</dbReference>
<dbReference type="EMBL" id="SMGK01000005">
    <property type="protein sequence ID" value="TCK71535.1"/>
    <property type="molecule type" value="Genomic_DNA"/>
</dbReference>
<dbReference type="OrthoDB" id="97893at2"/>
<feature type="chain" id="PRO_5020995530" evidence="7">
    <location>
        <begin position="32"/>
        <end position="1146"/>
    </location>
</feature>
<keyword evidence="11" id="KW-1185">Reference proteome</keyword>
<dbReference type="Pfam" id="PF07715">
    <property type="entry name" value="Plug"/>
    <property type="match status" value="1"/>
</dbReference>
<accession>A0A4R1L0U9</accession>
<comment type="caution">
    <text evidence="10">The sequence shown here is derived from an EMBL/GenBank/DDBJ whole genome shotgun (WGS) entry which is preliminary data.</text>
</comment>
<dbReference type="PANTHER" id="PTHR30069:SF46">
    <property type="entry name" value="OAR PROTEIN"/>
    <property type="match status" value="1"/>
</dbReference>
<feature type="domain" description="TonB-dependent transporter Oar-like beta-barrel" evidence="9">
    <location>
        <begin position="248"/>
        <end position="1139"/>
    </location>
</feature>
<dbReference type="GO" id="GO:0009279">
    <property type="term" value="C:cell outer membrane"/>
    <property type="evidence" value="ECO:0007669"/>
    <property type="project" value="UniProtKB-SubCell"/>
</dbReference>
<dbReference type="InterPro" id="IPR057601">
    <property type="entry name" value="Oar-like_b-barrel"/>
</dbReference>
<dbReference type="GO" id="GO:0030246">
    <property type="term" value="F:carbohydrate binding"/>
    <property type="evidence" value="ECO:0007669"/>
    <property type="project" value="InterPro"/>
</dbReference>
<dbReference type="SUPFAM" id="SSF49452">
    <property type="entry name" value="Starch-binding domain-like"/>
    <property type="match status" value="1"/>
</dbReference>
<feature type="signal peptide" evidence="7">
    <location>
        <begin position="1"/>
        <end position="31"/>
    </location>
</feature>
<evidence type="ECO:0000256" key="2">
    <source>
        <dbReference type="ARBA" id="ARBA00022448"/>
    </source>
</evidence>
<dbReference type="InterPro" id="IPR037066">
    <property type="entry name" value="Plug_dom_sf"/>
</dbReference>
<dbReference type="InterPro" id="IPR039426">
    <property type="entry name" value="TonB-dep_rcpt-like"/>
</dbReference>
<dbReference type="InterPro" id="IPR013784">
    <property type="entry name" value="Carb-bd-like_fold"/>
</dbReference>
<dbReference type="Gene3D" id="2.40.170.20">
    <property type="entry name" value="TonB-dependent receptor, beta-barrel domain"/>
    <property type="match status" value="1"/>
</dbReference>
<keyword evidence="5" id="KW-0472">Membrane</keyword>
<evidence type="ECO:0000256" key="5">
    <source>
        <dbReference type="ARBA" id="ARBA00023136"/>
    </source>
</evidence>
<dbReference type="SUPFAM" id="SSF56935">
    <property type="entry name" value="Porins"/>
    <property type="match status" value="1"/>
</dbReference>